<dbReference type="PANTHER" id="PTHR47338">
    <property type="entry name" value="ZN(II)2CYS6 TRANSCRIPTION FACTOR (EUROFUNG)-RELATED"/>
    <property type="match status" value="1"/>
</dbReference>
<proteinExistence type="predicted"/>
<feature type="region of interest" description="Disordered" evidence="6">
    <location>
        <begin position="685"/>
        <end position="721"/>
    </location>
</feature>
<dbReference type="InterPro" id="IPR050815">
    <property type="entry name" value="TF_fung"/>
</dbReference>
<dbReference type="GO" id="GO:0000981">
    <property type="term" value="F:DNA-binding transcription factor activity, RNA polymerase II-specific"/>
    <property type="evidence" value="ECO:0007669"/>
    <property type="project" value="InterPro"/>
</dbReference>
<feature type="compositionally biased region" description="Low complexity" evidence="6">
    <location>
        <begin position="740"/>
        <end position="767"/>
    </location>
</feature>
<name>A0A9P9F127_9HYPO</name>
<dbReference type="OrthoDB" id="5069333at2759"/>
<dbReference type="InterPro" id="IPR036864">
    <property type="entry name" value="Zn2-C6_fun-type_DNA-bd_sf"/>
</dbReference>
<reference evidence="8" key="1">
    <citation type="journal article" date="2021" name="Nat. Commun.">
        <title>Genetic determinants of endophytism in the Arabidopsis root mycobiome.</title>
        <authorList>
            <person name="Mesny F."/>
            <person name="Miyauchi S."/>
            <person name="Thiergart T."/>
            <person name="Pickel B."/>
            <person name="Atanasova L."/>
            <person name="Karlsson M."/>
            <person name="Huettel B."/>
            <person name="Barry K.W."/>
            <person name="Haridas S."/>
            <person name="Chen C."/>
            <person name="Bauer D."/>
            <person name="Andreopoulos W."/>
            <person name="Pangilinan J."/>
            <person name="LaButti K."/>
            <person name="Riley R."/>
            <person name="Lipzen A."/>
            <person name="Clum A."/>
            <person name="Drula E."/>
            <person name="Henrissat B."/>
            <person name="Kohler A."/>
            <person name="Grigoriev I.V."/>
            <person name="Martin F.M."/>
            <person name="Hacquard S."/>
        </authorList>
    </citation>
    <scope>NUCLEOTIDE SEQUENCE</scope>
    <source>
        <strain evidence="8">MPI-CAGE-AT-0021</strain>
    </source>
</reference>
<protein>
    <recommendedName>
        <fullName evidence="7">Zn(2)-C6 fungal-type domain-containing protein</fullName>
    </recommendedName>
</protein>
<dbReference type="Gene3D" id="4.10.240.10">
    <property type="entry name" value="Zn(2)-C6 fungal-type DNA-binding domain"/>
    <property type="match status" value="1"/>
</dbReference>
<evidence type="ECO:0000313" key="9">
    <source>
        <dbReference type="Proteomes" id="UP000717696"/>
    </source>
</evidence>
<evidence type="ECO:0000256" key="3">
    <source>
        <dbReference type="ARBA" id="ARBA00023015"/>
    </source>
</evidence>
<dbReference type="GO" id="GO:0005634">
    <property type="term" value="C:nucleus"/>
    <property type="evidence" value="ECO:0007669"/>
    <property type="project" value="UniProtKB-SubCell"/>
</dbReference>
<dbReference type="PROSITE" id="PS50048">
    <property type="entry name" value="ZN2_CY6_FUNGAL_2"/>
    <property type="match status" value="1"/>
</dbReference>
<evidence type="ECO:0000256" key="6">
    <source>
        <dbReference type="SAM" id="MobiDB-lite"/>
    </source>
</evidence>
<dbReference type="InterPro" id="IPR001138">
    <property type="entry name" value="Zn2Cys6_DnaBD"/>
</dbReference>
<feature type="region of interest" description="Disordered" evidence="6">
    <location>
        <begin position="740"/>
        <end position="782"/>
    </location>
</feature>
<evidence type="ECO:0000256" key="5">
    <source>
        <dbReference type="ARBA" id="ARBA00023242"/>
    </source>
</evidence>
<organism evidence="8 9">
    <name type="scientific">Dactylonectria estremocensis</name>
    <dbReference type="NCBI Taxonomy" id="1079267"/>
    <lineage>
        <taxon>Eukaryota</taxon>
        <taxon>Fungi</taxon>
        <taxon>Dikarya</taxon>
        <taxon>Ascomycota</taxon>
        <taxon>Pezizomycotina</taxon>
        <taxon>Sordariomycetes</taxon>
        <taxon>Hypocreomycetidae</taxon>
        <taxon>Hypocreales</taxon>
        <taxon>Nectriaceae</taxon>
        <taxon>Dactylonectria</taxon>
    </lineage>
</organism>
<comment type="subcellular location">
    <subcellularLocation>
        <location evidence="1">Nucleus</location>
    </subcellularLocation>
</comment>
<evidence type="ECO:0000313" key="8">
    <source>
        <dbReference type="EMBL" id="KAH7149619.1"/>
    </source>
</evidence>
<dbReference type="PROSITE" id="PS00463">
    <property type="entry name" value="ZN2_CY6_FUNGAL_1"/>
    <property type="match status" value="1"/>
</dbReference>
<dbReference type="CDD" id="cd00067">
    <property type="entry name" value="GAL4"/>
    <property type="match status" value="1"/>
</dbReference>
<feature type="domain" description="Zn(2)-C6 fungal-type" evidence="7">
    <location>
        <begin position="10"/>
        <end position="39"/>
    </location>
</feature>
<keyword evidence="5" id="KW-0539">Nucleus</keyword>
<evidence type="ECO:0000256" key="2">
    <source>
        <dbReference type="ARBA" id="ARBA00022723"/>
    </source>
</evidence>
<feature type="compositionally biased region" description="Low complexity" evidence="6">
    <location>
        <begin position="685"/>
        <end position="697"/>
    </location>
</feature>
<evidence type="ECO:0000256" key="1">
    <source>
        <dbReference type="ARBA" id="ARBA00004123"/>
    </source>
</evidence>
<dbReference type="SMART" id="SM00066">
    <property type="entry name" value="GAL4"/>
    <property type="match status" value="1"/>
</dbReference>
<sequence length="868" mass="95645">MASKHPLRRSCAFCRARKIKCSNETICEACRRQGADCIYDFEPSRPKPRPQSQDSSSKSSLAVFQNADGLMGHSRSRGVSIGSATSISSPPSSIMDEPGPQGDVGESVAMALEQRFFENFSQDADGPRSSPWQERIAAYHRTLQTSLRDRPESMATKFSPKNVRYTGILSLLTHDLVGLVTDQFGSLGCHHVEEGGARFFLSGLASDDTQAMFDNPPLGSNPLSEYGQRQQTQLIDVWYSVHPLSFLVSKTLLLRELRDGTHDEILLATMLADANFSIGDDVSIARGHALLRWAISQLHTRPLRPTQNANNGSGMSSGISTRIYSGISTAQALMLLAWNALCSFQLRRAICYIGLAGRMASEIKDQISNTSAPMTSSRINGIDVFDVEKEIIAYLYWTTYSLSLWAFIQMGNGHFSALLPTSLSAIFLPVTEASSVMIQLDLVSENFSTLQKQKSVIREMWPLAHIASVVAHIFALYPQDTDTSESPTTDFWQEAPLLALQRIQQGKPSKDIASVCREINRVLMESIHILNRQVTEDSSRSLVLAVYHAMAIHFLFPEPQPMQLEEPVTPDIVERFCSSSEDILRLFGSISVQPQDLFGLTPSLRGSFPDVFCMSLDTCARALKSVHARFNPHDASLIQVYEGRLQMLTRRLYDMSQNDFLNQGSSIRLVRKNLKSCVRMFCTSGSSASNSSGAPSPENARMASLSDSPQRSPRGFPAADAKRLPIPRIDIDISSPYGCVGGSSSMQSSMPNSTRSSSGTSSTSNNSFTPFEEASKPEWPHPDVLFPDVLDANPLGGANGEHVSLADLVDMQNSWYPQMPNMMDFDMGGPIPVPCGQWDWPSTDGATNGHDMDSVYYYFDRPSGKRPV</sequence>
<dbReference type="GO" id="GO:0008270">
    <property type="term" value="F:zinc ion binding"/>
    <property type="evidence" value="ECO:0007669"/>
    <property type="project" value="InterPro"/>
</dbReference>
<comment type="caution">
    <text evidence="8">The sequence shown here is derived from an EMBL/GenBank/DDBJ whole genome shotgun (WGS) entry which is preliminary data.</text>
</comment>
<keyword evidence="2" id="KW-0479">Metal-binding</keyword>
<accession>A0A9P9F127</accession>
<feature type="compositionally biased region" description="Low complexity" evidence="6">
    <location>
        <begin position="50"/>
        <end position="60"/>
    </location>
</feature>
<dbReference type="CDD" id="cd12148">
    <property type="entry name" value="fungal_TF_MHR"/>
    <property type="match status" value="1"/>
</dbReference>
<dbReference type="EMBL" id="JAGMUU010000007">
    <property type="protein sequence ID" value="KAH7149619.1"/>
    <property type="molecule type" value="Genomic_DNA"/>
</dbReference>
<feature type="region of interest" description="Disordered" evidence="6">
    <location>
        <begin position="71"/>
        <end position="104"/>
    </location>
</feature>
<dbReference type="SUPFAM" id="SSF57701">
    <property type="entry name" value="Zn2/Cys6 DNA-binding domain"/>
    <property type="match status" value="1"/>
</dbReference>
<keyword evidence="3" id="KW-0805">Transcription regulation</keyword>
<dbReference type="Pfam" id="PF00172">
    <property type="entry name" value="Zn_clus"/>
    <property type="match status" value="1"/>
</dbReference>
<feature type="region of interest" description="Disordered" evidence="6">
    <location>
        <begin position="41"/>
        <end position="60"/>
    </location>
</feature>
<evidence type="ECO:0000256" key="4">
    <source>
        <dbReference type="ARBA" id="ARBA00023163"/>
    </source>
</evidence>
<gene>
    <name evidence="8" type="ORF">B0J13DRAFT_310639</name>
</gene>
<keyword evidence="4" id="KW-0804">Transcription</keyword>
<evidence type="ECO:0000259" key="7">
    <source>
        <dbReference type="PROSITE" id="PS50048"/>
    </source>
</evidence>
<dbReference type="AlphaFoldDB" id="A0A9P9F127"/>
<feature type="compositionally biased region" description="Low complexity" evidence="6">
    <location>
        <begin position="80"/>
        <end position="94"/>
    </location>
</feature>
<dbReference type="PANTHER" id="PTHR47338:SF5">
    <property type="entry name" value="ZN(II)2CYS6 TRANSCRIPTION FACTOR (EUROFUNG)"/>
    <property type="match status" value="1"/>
</dbReference>
<dbReference type="Proteomes" id="UP000717696">
    <property type="component" value="Unassembled WGS sequence"/>
</dbReference>
<keyword evidence="9" id="KW-1185">Reference proteome</keyword>